<evidence type="ECO:0008006" key="3">
    <source>
        <dbReference type="Google" id="ProtNLM"/>
    </source>
</evidence>
<dbReference type="Proteomes" id="UP001143307">
    <property type="component" value="Unassembled WGS sequence"/>
</dbReference>
<comment type="caution">
    <text evidence="1">The sequence shown here is derived from an EMBL/GenBank/DDBJ whole genome shotgun (WGS) entry which is preliminary data.</text>
</comment>
<dbReference type="EMBL" id="SHNP01000001">
    <property type="protein sequence ID" value="MCX2972939.1"/>
    <property type="molecule type" value="Genomic_DNA"/>
</dbReference>
<gene>
    <name evidence="1" type="ORF">EYC87_04975</name>
</gene>
<protein>
    <recommendedName>
        <fullName evidence="3">Helix-turn-helix domain-containing protein</fullName>
    </recommendedName>
</protein>
<evidence type="ECO:0000313" key="2">
    <source>
        <dbReference type="Proteomes" id="UP001143307"/>
    </source>
</evidence>
<sequence length="93" mass="11032">MPNSRQANTDRLNPVEKVDIVLASRPEPDQELLDKLEWVPEEKVQNLGNVTSSTTEMWQRRRKGPPRFRFGNRYYYTIPTLKQFIQEKLEQQG</sequence>
<keyword evidence="2" id="KW-1185">Reference proteome</keyword>
<dbReference type="RefSeq" id="WP_279251882.1">
    <property type="nucleotide sequence ID" value="NZ_SHNP01000001.1"/>
</dbReference>
<proteinExistence type="predicted"/>
<name>A0ABT3SSG7_9GAMM</name>
<accession>A0ABT3SSG7</accession>
<evidence type="ECO:0000313" key="1">
    <source>
        <dbReference type="EMBL" id="MCX2972939.1"/>
    </source>
</evidence>
<reference evidence="1" key="1">
    <citation type="submission" date="2019-02" db="EMBL/GenBank/DDBJ databases">
        <authorList>
            <person name="Li S.-H."/>
        </authorList>
    </citation>
    <scope>NUCLEOTIDE SEQUENCE</scope>
    <source>
        <strain evidence="1">IMCC8485</strain>
    </source>
</reference>
<organism evidence="1 2">
    <name type="scientific">Candidatus Seongchinamella marina</name>
    <dbReference type="NCBI Taxonomy" id="2518990"/>
    <lineage>
        <taxon>Bacteria</taxon>
        <taxon>Pseudomonadati</taxon>
        <taxon>Pseudomonadota</taxon>
        <taxon>Gammaproteobacteria</taxon>
        <taxon>Cellvibrionales</taxon>
        <taxon>Halieaceae</taxon>
        <taxon>Seongchinamella</taxon>
    </lineage>
</organism>